<evidence type="ECO:0000256" key="1">
    <source>
        <dbReference type="SAM" id="MobiDB-lite"/>
    </source>
</evidence>
<sequence>MIRTALARLRRYFAERREAAQVPAGWDAPQMRDELARIVREHTAERAQVTPRTLPEPPPYTPRHAAGEEASPTPGYQPRRDGSQSVEDTGHLLDFPAYYRAHGRQSLRQWQAERIAEPWGFLVQYPERPTRDDRD</sequence>
<protein>
    <submittedName>
        <fullName evidence="2">Uncharacterized protein</fullName>
    </submittedName>
</protein>
<feature type="region of interest" description="Disordered" evidence="1">
    <location>
        <begin position="43"/>
        <end position="89"/>
    </location>
</feature>
<gene>
    <name evidence="2" type="ORF">GA0070616_4576</name>
</gene>
<dbReference type="AlphaFoldDB" id="A0A1C6SU56"/>
<reference evidence="2 3" key="1">
    <citation type="submission" date="2016-06" db="EMBL/GenBank/DDBJ databases">
        <authorList>
            <person name="Kjaerup R.B."/>
            <person name="Dalgaard T.S."/>
            <person name="Juul-Madsen H.R."/>
        </authorList>
    </citation>
    <scope>NUCLEOTIDE SEQUENCE [LARGE SCALE GENOMIC DNA]</scope>
    <source>
        <strain evidence="2 3">DSM 43818</strain>
    </source>
</reference>
<dbReference type="STRING" id="145857.GA0070616_4576"/>
<proteinExistence type="predicted"/>
<dbReference type="Proteomes" id="UP000199699">
    <property type="component" value="Unassembled WGS sequence"/>
</dbReference>
<evidence type="ECO:0000313" key="2">
    <source>
        <dbReference type="EMBL" id="SCL32872.1"/>
    </source>
</evidence>
<evidence type="ECO:0000313" key="3">
    <source>
        <dbReference type="Proteomes" id="UP000199699"/>
    </source>
</evidence>
<accession>A0A1C6SU56</accession>
<dbReference type="EMBL" id="FMHT01000003">
    <property type="protein sequence ID" value="SCL32872.1"/>
    <property type="molecule type" value="Genomic_DNA"/>
</dbReference>
<organism evidence="2 3">
    <name type="scientific">Micromonospora nigra</name>
    <dbReference type="NCBI Taxonomy" id="145857"/>
    <lineage>
        <taxon>Bacteria</taxon>
        <taxon>Bacillati</taxon>
        <taxon>Actinomycetota</taxon>
        <taxon>Actinomycetes</taxon>
        <taxon>Micromonosporales</taxon>
        <taxon>Micromonosporaceae</taxon>
        <taxon>Micromonospora</taxon>
    </lineage>
</organism>
<dbReference type="RefSeq" id="WP_091086748.1">
    <property type="nucleotide sequence ID" value="NZ_FMHT01000003.1"/>
</dbReference>
<keyword evidence="3" id="KW-1185">Reference proteome</keyword>
<name>A0A1C6SU56_9ACTN</name>